<evidence type="ECO:0000256" key="1">
    <source>
        <dbReference type="SAM" id="Phobius"/>
    </source>
</evidence>
<evidence type="ECO:0000313" key="2">
    <source>
        <dbReference type="EMBL" id="OLP82988.1"/>
    </source>
</evidence>
<proteinExistence type="predicted"/>
<keyword evidence="3" id="KW-1185">Reference proteome</keyword>
<evidence type="ECO:0000313" key="3">
    <source>
        <dbReference type="Proteomes" id="UP000186817"/>
    </source>
</evidence>
<name>A0A1Q9CJ73_SYMMI</name>
<dbReference type="OrthoDB" id="416315at2759"/>
<feature type="transmembrane region" description="Helical" evidence="1">
    <location>
        <begin position="695"/>
        <end position="712"/>
    </location>
</feature>
<gene>
    <name evidence="2" type="ORF">AK812_SmicGene36306</name>
</gene>
<keyword evidence="1" id="KW-1133">Transmembrane helix</keyword>
<reference evidence="2 3" key="1">
    <citation type="submission" date="2016-02" db="EMBL/GenBank/DDBJ databases">
        <title>Genome analysis of coral dinoflagellate symbionts highlights evolutionary adaptations to a symbiotic lifestyle.</title>
        <authorList>
            <person name="Aranda M."/>
            <person name="Li Y."/>
            <person name="Liew Y.J."/>
            <person name="Baumgarten S."/>
            <person name="Simakov O."/>
            <person name="Wilson M."/>
            <person name="Piel J."/>
            <person name="Ashoor H."/>
            <person name="Bougouffa S."/>
            <person name="Bajic V.B."/>
            <person name="Ryu T."/>
            <person name="Ravasi T."/>
            <person name="Bayer T."/>
            <person name="Micklem G."/>
            <person name="Kim H."/>
            <person name="Bhak J."/>
            <person name="Lajeunesse T.C."/>
            <person name="Voolstra C.R."/>
        </authorList>
    </citation>
    <scope>NUCLEOTIDE SEQUENCE [LARGE SCALE GENOMIC DNA]</scope>
    <source>
        <strain evidence="2 3">CCMP2467</strain>
    </source>
</reference>
<sequence>MQTKIPATSATAGHLLPVACTDVASAILKTSRPYVPCGVLCKPGLNDVVPTSESRKEEAGGHVVAQCGYGLCTLSGGVERFDARQVNEMAAYVGSTLRAADAHTEWRSAVADAGEFSIKTMWSLGESDSLRWSEANITFRFAGGSPPTHLEVTGLDTVYRIMPDAVVGNQEIEGMAVMAIAGWQAYDLSARKWGASEYSKKRALFFRTEMNPSVGLTKKTWGGWGHIAGLRVYQGAKTKESGDETMYYINEHGKMNFIDVDDVTQHPAKHEQLRLFMSGSERGVFQRPDKELMAMVDGMLGETSCLGSPSKCAFRCFYDSEKDVCGPVAFCEKVRVNSAADVLAPFGGEQKCRAVGGDTHEEADRVLAVEGLGKLKEMAVNVSQRLSDSEAVSWSSSGRSSLKASVALWLEAADLLNVLETLPLRLGKNAGEFELAARRAAETDLKHWRRRPDPLTKAEYEAAAKASLNFVDASRHFSVAAKLHSELVSFVVKRPSLLMHYTKSESDDKCMLSDKTASDRAQVTTFVNYFMKVPGYNADDLQSVRLDLPEHCQDFLAGMDKLDVEKNAQDASEGEKLLADSSGASFGELRSERLSSAIRRSSVEAAGSSAFQSFEEDVAGTEAQQKFVIIASIIVGLVCLVVAGTFAIAGLANWNRCLSKTSSPGGEHCLAALVCTALGLLVICGAFAMSLVVGVAVLAGVLFLLHAVRHYFLQTGQREIQKPVMAHSGHAASPTGVRP</sequence>
<keyword evidence="1" id="KW-0812">Transmembrane</keyword>
<dbReference type="EMBL" id="LSRX01001151">
    <property type="protein sequence ID" value="OLP82988.1"/>
    <property type="molecule type" value="Genomic_DNA"/>
</dbReference>
<protein>
    <submittedName>
        <fullName evidence="2">Uncharacterized protein</fullName>
    </submittedName>
</protein>
<accession>A0A1Q9CJ73</accession>
<comment type="caution">
    <text evidence="2">The sequence shown here is derived from an EMBL/GenBank/DDBJ whole genome shotgun (WGS) entry which is preliminary data.</text>
</comment>
<dbReference type="AlphaFoldDB" id="A0A1Q9CJ73"/>
<organism evidence="2 3">
    <name type="scientific">Symbiodinium microadriaticum</name>
    <name type="common">Dinoflagellate</name>
    <name type="synonym">Zooxanthella microadriatica</name>
    <dbReference type="NCBI Taxonomy" id="2951"/>
    <lineage>
        <taxon>Eukaryota</taxon>
        <taxon>Sar</taxon>
        <taxon>Alveolata</taxon>
        <taxon>Dinophyceae</taxon>
        <taxon>Suessiales</taxon>
        <taxon>Symbiodiniaceae</taxon>
        <taxon>Symbiodinium</taxon>
    </lineage>
</organism>
<keyword evidence="1" id="KW-0472">Membrane</keyword>
<feature type="transmembrane region" description="Helical" evidence="1">
    <location>
        <begin position="670"/>
        <end position="689"/>
    </location>
</feature>
<dbReference type="Proteomes" id="UP000186817">
    <property type="component" value="Unassembled WGS sequence"/>
</dbReference>
<feature type="transmembrane region" description="Helical" evidence="1">
    <location>
        <begin position="627"/>
        <end position="649"/>
    </location>
</feature>